<comment type="caution">
    <text evidence="1">The sequence shown here is derived from an EMBL/GenBank/DDBJ whole genome shotgun (WGS) entry which is preliminary data.</text>
</comment>
<gene>
    <name evidence="1" type="ORF">JQV55_16250</name>
</gene>
<proteinExistence type="predicted"/>
<dbReference type="RefSeq" id="WP_203242999.1">
    <property type="nucleotide sequence ID" value="NZ_JAFBRH010000004.1"/>
</dbReference>
<keyword evidence="2" id="KW-1185">Reference proteome</keyword>
<organism evidence="1 2">
    <name type="scientific">Sulfitobacter geojensis</name>
    <dbReference type="NCBI Taxonomy" id="1342299"/>
    <lineage>
        <taxon>Bacteria</taxon>
        <taxon>Pseudomonadati</taxon>
        <taxon>Pseudomonadota</taxon>
        <taxon>Alphaproteobacteria</taxon>
        <taxon>Rhodobacterales</taxon>
        <taxon>Roseobacteraceae</taxon>
        <taxon>Sulfitobacter</taxon>
    </lineage>
</organism>
<protein>
    <submittedName>
        <fullName evidence="1">Uncharacterized protein</fullName>
    </submittedName>
</protein>
<accession>A0AAE3B7B5</accession>
<reference evidence="1 2" key="1">
    <citation type="submission" date="2021-01" db="EMBL/GenBank/DDBJ databases">
        <title>Diatom-associated Roseobacters Show Island Model of Population Structure.</title>
        <authorList>
            <person name="Qu L."/>
            <person name="Feng X."/>
            <person name="Chen Y."/>
            <person name="Li L."/>
            <person name="Wang X."/>
            <person name="Hu Z."/>
            <person name="Wang H."/>
            <person name="Luo H."/>
        </authorList>
    </citation>
    <scope>NUCLEOTIDE SEQUENCE [LARGE SCALE GENOMIC DNA]</scope>
    <source>
        <strain evidence="1 2">TR60-84</strain>
    </source>
</reference>
<sequence length="333" mass="36158">MDKVFALALTALFFGSSVTVLSAKDCDAILAAGLSDTYSFSDNSSFDRAIHSSICSDRSTRRSGSNTVGLSIPIPKVAGMLGFNASDSRKYNRVDKYCSSYNDDFNRQAAISWTKSVVRPEVVRAWESCDTDKGFKCEATNLSNRDFTVEISWSRTNIGVGTEQAILNSSPALSNAVCTDRALSGGLKIVDDSSATFVCSYQDTSKNAYVILNSTQGPATCLAPARKNSPTPREYLNSCLNGSEPACLGILQDAGQAFSRCEELLQDEDADFKFIRFCANLQTGFRATEATADNLTRKCYSSAANARECQQAKQFLQQTASSTIDDIEEILNE</sequence>
<name>A0AAE3B7B5_9RHOB</name>
<dbReference type="AlphaFoldDB" id="A0AAE3B7B5"/>
<dbReference type="Proteomes" id="UP000732193">
    <property type="component" value="Unassembled WGS sequence"/>
</dbReference>
<dbReference type="EMBL" id="JAFBRM010000004">
    <property type="protein sequence ID" value="MBM1715123.1"/>
    <property type="molecule type" value="Genomic_DNA"/>
</dbReference>
<evidence type="ECO:0000313" key="2">
    <source>
        <dbReference type="Proteomes" id="UP000732193"/>
    </source>
</evidence>
<evidence type="ECO:0000313" key="1">
    <source>
        <dbReference type="EMBL" id="MBM1715123.1"/>
    </source>
</evidence>